<protein>
    <submittedName>
        <fullName evidence="4">Response regulator</fullName>
    </submittedName>
</protein>
<dbReference type="CDD" id="cd00077">
    <property type="entry name" value="HDc"/>
    <property type="match status" value="1"/>
</dbReference>
<keyword evidence="5" id="KW-1185">Reference proteome</keyword>
<dbReference type="PROSITE" id="PS50110">
    <property type="entry name" value="RESPONSE_REGULATORY"/>
    <property type="match status" value="1"/>
</dbReference>
<dbReference type="InterPro" id="IPR001789">
    <property type="entry name" value="Sig_transdc_resp-reg_receiver"/>
</dbReference>
<dbReference type="PANTHER" id="PTHR45228:SF9">
    <property type="entry name" value="3'3'-CGAMP-SPECIFIC PHOSPHODIESTERASE 2"/>
    <property type="match status" value="1"/>
</dbReference>
<gene>
    <name evidence="4" type="ORF">GCM10009114_27250</name>
</gene>
<dbReference type="InterPro" id="IPR052020">
    <property type="entry name" value="Cyclic_di-GMP/3'3'-cGAMP_PDE"/>
</dbReference>
<name>A0ABP3WYP8_9ALTE</name>
<dbReference type="SMART" id="SM00448">
    <property type="entry name" value="REC"/>
    <property type="match status" value="1"/>
</dbReference>
<feature type="domain" description="Response regulatory" evidence="2">
    <location>
        <begin position="23"/>
        <end position="147"/>
    </location>
</feature>
<dbReference type="InterPro" id="IPR021800">
    <property type="entry name" value="DUF3369"/>
</dbReference>
<feature type="domain" description="HD-GYP" evidence="3">
    <location>
        <begin position="318"/>
        <end position="514"/>
    </location>
</feature>
<dbReference type="Gene3D" id="1.10.3210.10">
    <property type="entry name" value="Hypothetical protein af1432"/>
    <property type="match status" value="1"/>
</dbReference>
<dbReference type="Proteomes" id="UP001500359">
    <property type="component" value="Unassembled WGS sequence"/>
</dbReference>
<accession>A0ABP3WYP8</accession>
<keyword evidence="1" id="KW-0597">Phosphoprotein</keyword>
<dbReference type="SUPFAM" id="SSF52172">
    <property type="entry name" value="CheY-like"/>
    <property type="match status" value="1"/>
</dbReference>
<evidence type="ECO:0000313" key="4">
    <source>
        <dbReference type="EMBL" id="GAA0858267.1"/>
    </source>
</evidence>
<dbReference type="InterPro" id="IPR003607">
    <property type="entry name" value="HD/PDEase_dom"/>
</dbReference>
<comment type="caution">
    <text evidence="4">The sequence shown here is derived from an EMBL/GenBank/DDBJ whole genome shotgun (WGS) entry which is preliminary data.</text>
</comment>
<dbReference type="EMBL" id="BAAAFD010000008">
    <property type="protein sequence ID" value="GAA0858267.1"/>
    <property type="molecule type" value="Genomic_DNA"/>
</dbReference>
<dbReference type="InterPro" id="IPR011006">
    <property type="entry name" value="CheY-like_superfamily"/>
</dbReference>
<dbReference type="SMART" id="SM00471">
    <property type="entry name" value="HDc"/>
    <property type="match status" value="1"/>
</dbReference>
<evidence type="ECO:0000313" key="5">
    <source>
        <dbReference type="Proteomes" id="UP001500359"/>
    </source>
</evidence>
<evidence type="ECO:0000259" key="2">
    <source>
        <dbReference type="PROSITE" id="PS50110"/>
    </source>
</evidence>
<evidence type="ECO:0000259" key="3">
    <source>
        <dbReference type="PROSITE" id="PS51832"/>
    </source>
</evidence>
<dbReference type="Gene3D" id="3.40.50.2300">
    <property type="match status" value="1"/>
</dbReference>
<dbReference type="PROSITE" id="PS51832">
    <property type="entry name" value="HD_GYP"/>
    <property type="match status" value="1"/>
</dbReference>
<dbReference type="CDD" id="cd00156">
    <property type="entry name" value="REC"/>
    <property type="match status" value="1"/>
</dbReference>
<dbReference type="Pfam" id="PF13487">
    <property type="entry name" value="HD_5"/>
    <property type="match status" value="1"/>
</dbReference>
<sequence length="521" mass="58801">MSDTFLFAEDTDEPECEQKGTWKVLIVDDEPEVHSVTRLALSDFSFQGKGLSFISAHSGEEAKKLFHQHNDIAIVLLDVVMETDEAGLEVAQYVRDDLCNYFTRIILRTGQPGQAPERDVIVNYDINDYKSKTELTAQKLFTVVIASLRSYRDITVIEENRKGLEKIISASADLFTIRSLENFIEGIIQQLSSLLGGTQDAAYITSAVAAPRPFDTSEPDEFYVFTGKGEYQGREGALLQDVVKGDELKACQKALAEKSMIYGEEYVVAYCQSKNAYGSILYLSGMPRKLNSLDKKLLKIFSQNVQIAFDNVLLTKEIEDTQREIIERLGQAMEKSFSVGKHIERMIETCEILAKAYGLSEAEVEMLTLAVPLHDVGKLKVPTNIIRKPGPLSEQEREVAKTHAEVGYELLKGSRRLIIQNAAMIARDHHEHWDGNGYPRGLKGGRIHIFSRITAIADVYDALRSKLFHKEAWPLEKVLEVFKQQRGKQFDPKLVDLLLENINKIEAVQQKFPDPIDIRLL</sequence>
<organism evidence="4 5">
    <name type="scientific">Aliiglaciecola litoralis</name>
    <dbReference type="NCBI Taxonomy" id="582857"/>
    <lineage>
        <taxon>Bacteria</taxon>
        <taxon>Pseudomonadati</taxon>
        <taxon>Pseudomonadota</taxon>
        <taxon>Gammaproteobacteria</taxon>
        <taxon>Alteromonadales</taxon>
        <taxon>Alteromonadaceae</taxon>
        <taxon>Aliiglaciecola</taxon>
    </lineage>
</organism>
<feature type="modified residue" description="4-aspartylphosphate" evidence="1">
    <location>
        <position position="78"/>
    </location>
</feature>
<dbReference type="PANTHER" id="PTHR45228">
    <property type="entry name" value="CYCLIC DI-GMP PHOSPHODIESTERASE TM_0186-RELATED"/>
    <property type="match status" value="1"/>
</dbReference>
<proteinExistence type="predicted"/>
<reference evidence="5" key="1">
    <citation type="journal article" date="2019" name="Int. J. Syst. Evol. Microbiol.">
        <title>The Global Catalogue of Microorganisms (GCM) 10K type strain sequencing project: providing services to taxonomists for standard genome sequencing and annotation.</title>
        <authorList>
            <consortium name="The Broad Institute Genomics Platform"/>
            <consortium name="The Broad Institute Genome Sequencing Center for Infectious Disease"/>
            <person name="Wu L."/>
            <person name="Ma J."/>
        </authorList>
    </citation>
    <scope>NUCLEOTIDE SEQUENCE [LARGE SCALE GENOMIC DNA]</scope>
    <source>
        <strain evidence="5">JCM 15896</strain>
    </source>
</reference>
<dbReference type="RefSeq" id="WP_343860872.1">
    <property type="nucleotide sequence ID" value="NZ_BAAAFD010000008.1"/>
</dbReference>
<dbReference type="SUPFAM" id="SSF109604">
    <property type="entry name" value="HD-domain/PDEase-like"/>
    <property type="match status" value="1"/>
</dbReference>
<dbReference type="Pfam" id="PF11849">
    <property type="entry name" value="DUF3369"/>
    <property type="match status" value="1"/>
</dbReference>
<evidence type="ECO:0000256" key="1">
    <source>
        <dbReference type="PROSITE-ProRule" id="PRU00169"/>
    </source>
</evidence>
<dbReference type="InterPro" id="IPR037522">
    <property type="entry name" value="HD_GYP_dom"/>
</dbReference>